<evidence type="ECO:0000313" key="6">
    <source>
        <dbReference type="EMBL" id="GHJ86431.1"/>
    </source>
</evidence>
<evidence type="ECO:0000256" key="3">
    <source>
        <dbReference type="ARBA" id="ARBA00022833"/>
    </source>
</evidence>
<reference evidence="6" key="1">
    <citation type="submission" date="2020-07" db="EMBL/GenBank/DDBJ databases">
        <title>Draft Genome Sequence of a Deep-Sea Yeast, Naganishia (Cryptococcus) liquefaciens strain N6.</title>
        <authorList>
            <person name="Han Y.W."/>
            <person name="Kajitani R."/>
            <person name="Morimoto H."/>
            <person name="Parhat M."/>
            <person name="Tsubouchi H."/>
            <person name="Bakenova O."/>
            <person name="Ogata M."/>
            <person name="Argunhan B."/>
            <person name="Aoki R."/>
            <person name="Kajiwara S."/>
            <person name="Itoh T."/>
            <person name="Iwasaki H."/>
        </authorList>
    </citation>
    <scope>NUCLEOTIDE SEQUENCE</scope>
    <source>
        <strain evidence="6">N6</strain>
    </source>
</reference>
<name>A0A8H3TS48_9TREE</name>
<dbReference type="EMBL" id="BLZA01000018">
    <property type="protein sequence ID" value="GHJ86431.1"/>
    <property type="molecule type" value="Genomic_DNA"/>
</dbReference>
<dbReference type="PROSITE" id="PS50865">
    <property type="entry name" value="ZF_MYND_2"/>
    <property type="match status" value="1"/>
</dbReference>
<sequence>MDPRLVLRPAPPPLYSWTTPASDLAPGTCLLDHPPLCVIPLTGAEDPDGKRCWSCLDVVHEPVVCGRCREEWYCSVDCKHAAWETYHSVICRSLPALHYNITASRFTLAQRHTLLLLLKLIASEFRTPEATHLVKQYTSKSIAEIRAHPAQGPLETFLHLLPRPIGDPERQTIALLLAKCRFVSQAGLDATELEFLVARFQGNNHVLSDERLRPIGHAILPEISRHVNHSCAPSSVIAPTWNPATKTLTIGVHLIRPLTSEEPITIPYLDPILPLADRQTFLQERYGFTCTCTICTFQASLPPAIREDASTPTPESLTRMFTTYVRAHMDRCRSDVYAPESDPQRTRWLPSRVRMESCPRDELACLNGRVVGELTSMFGEACEAREWTLARETGEHVSVIYGIVYGWRHPLVGLHLLALARVRINQFTLASSSGRTRDPTPLEDATIYVRFARECLETSTSMRGLPCVGMGVEEEVREIEVLCEDMWGDLGRRR</sequence>
<evidence type="ECO:0000259" key="5">
    <source>
        <dbReference type="PROSITE" id="PS50865"/>
    </source>
</evidence>
<keyword evidence="7" id="KW-1185">Reference proteome</keyword>
<dbReference type="Gene3D" id="2.170.270.10">
    <property type="entry name" value="SET domain"/>
    <property type="match status" value="1"/>
</dbReference>
<dbReference type="PANTHER" id="PTHR12197">
    <property type="entry name" value="HISTONE-LYSINE N-METHYLTRANSFERASE SMYD"/>
    <property type="match status" value="1"/>
</dbReference>
<evidence type="ECO:0000313" key="7">
    <source>
        <dbReference type="Proteomes" id="UP000620104"/>
    </source>
</evidence>
<proteinExistence type="predicted"/>
<dbReference type="Proteomes" id="UP000620104">
    <property type="component" value="Unassembled WGS sequence"/>
</dbReference>
<evidence type="ECO:0000256" key="1">
    <source>
        <dbReference type="ARBA" id="ARBA00022723"/>
    </source>
</evidence>
<dbReference type="InterPro" id="IPR002893">
    <property type="entry name" value="Znf_MYND"/>
</dbReference>
<dbReference type="GO" id="GO:0005634">
    <property type="term" value="C:nucleus"/>
    <property type="evidence" value="ECO:0007669"/>
    <property type="project" value="TreeGrafter"/>
</dbReference>
<dbReference type="Gene3D" id="1.10.220.160">
    <property type="match status" value="1"/>
</dbReference>
<dbReference type="InterPro" id="IPR050869">
    <property type="entry name" value="H3K4_H4K5_MeTrfase"/>
</dbReference>
<dbReference type="SUPFAM" id="SSF144232">
    <property type="entry name" value="HIT/MYND zinc finger-like"/>
    <property type="match status" value="1"/>
</dbReference>
<dbReference type="AlphaFoldDB" id="A0A8H3TS48"/>
<dbReference type="Pfam" id="PF01753">
    <property type="entry name" value="zf-MYND"/>
    <property type="match status" value="1"/>
</dbReference>
<comment type="caution">
    <text evidence="6">The sequence shown here is derived from an EMBL/GenBank/DDBJ whole genome shotgun (WGS) entry which is preliminary data.</text>
</comment>
<dbReference type="OrthoDB" id="5945798at2759"/>
<evidence type="ECO:0000256" key="4">
    <source>
        <dbReference type="PROSITE-ProRule" id="PRU00134"/>
    </source>
</evidence>
<organism evidence="6 7">
    <name type="scientific">Naganishia liquefaciens</name>
    <dbReference type="NCBI Taxonomy" id="104408"/>
    <lineage>
        <taxon>Eukaryota</taxon>
        <taxon>Fungi</taxon>
        <taxon>Dikarya</taxon>
        <taxon>Basidiomycota</taxon>
        <taxon>Agaricomycotina</taxon>
        <taxon>Tremellomycetes</taxon>
        <taxon>Filobasidiales</taxon>
        <taxon>Filobasidiaceae</taxon>
        <taxon>Naganishia</taxon>
    </lineage>
</organism>
<feature type="domain" description="MYND-type" evidence="5">
    <location>
        <begin position="52"/>
        <end position="91"/>
    </location>
</feature>
<dbReference type="SUPFAM" id="SSF82199">
    <property type="entry name" value="SET domain"/>
    <property type="match status" value="1"/>
</dbReference>
<keyword evidence="2 4" id="KW-0863">Zinc-finger</keyword>
<dbReference type="Gene3D" id="6.10.140.2220">
    <property type="match status" value="1"/>
</dbReference>
<dbReference type="InterPro" id="IPR046341">
    <property type="entry name" value="SET_dom_sf"/>
</dbReference>
<keyword evidence="3" id="KW-0862">Zinc</keyword>
<evidence type="ECO:0000256" key="2">
    <source>
        <dbReference type="ARBA" id="ARBA00022771"/>
    </source>
</evidence>
<gene>
    <name evidence="6" type="ORF">NliqN6_2833</name>
</gene>
<protein>
    <recommendedName>
        <fullName evidence="5">MYND-type domain-containing protein</fullName>
    </recommendedName>
</protein>
<accession>A0A8H3TS48</accession>
<dbReference type="PROSITE" id="PS01360">
    <property type="entry name" value="ZF_MYND_1"/>
    <property type="match status" value="1"/>
</dbReference>
<keyword evidence="1" id="KW-0479">Metal-binding</keyword>
<dbReference type="PANTHER" id="PTHR12197:SF251">
    <property type="entry name" value="EG:BACR7C10.4 PROTEIN"/>
    <property type="match status" value="1"/>
</dbReference>
<dbReference type="GO" id="GO:0008270">
    <property type="term" value="F:zinc ion binding"/>
    <property type="evidence" value="ECO:0007669"/>
    <property type="project" value="UniProtKB-KW"/>
</dbReference>